<protein>
    <recommendedName>
        <fullName evidence="5">Hydrogenase maturation factor HypA</fullName>
    </recommendedName>
</protein>
<keyword evidence="3 5" id="KW-0479">Metal-binding</keyword>
<evidence type="ECO:0000256" key="1">
    <source>
        <dbReference type="ARBA" id="ARBA00010748"/>
    </source>
</evidence>
<dbReference type="PANTHER" id="PTHR34535">
    <property type="entry name" value="HYDROGENASE MATURATION FACTOR HYPA"/>
    <property type="match status" value="1"/>
</dbReference>
<feature type="binding site" evidence="5">
    <location>
        <position position="70"/>
    </location>
    <ligand>
        <name>Zn(2+)</name>
        <dbReference type="ChEBI" id="CHEBI:29105"/>
    </ligand>
</feature>
<keyword evidence="4 5" id="KW-0862">Zinc</keyword>
<dbReference type="OrthoDB" id="288014at2"/>
<dbReference type="PANTHER" id="PTHR34535:SF3">
    <property type="entry name" value="HYDROGENASE MATURATION FACTOR HYPA"/>
    <property type="match status" value="1"/>
</dbReference>
<dbReference type="InterPro" id="IPR020538">
    <property type="entry name" value="Hydgase_Ni_incorp_HypA/HybF_CS"/>
</dbReference>
<evidence type="ECO:0000256" key="2">
    <source>
        <dbReference type="ARBA" id="ARBA00022596"/>
    </source>
</evidence>
<feature type="binding site" evidence="5">
    <location>
        <position position="89"/>
    </location>
    <ligand>
        <name>Zn(2+)</name>
        <dbReference type="ChEBI" id="CHEBI:29105"/>
    </ligand>
</feature>
<organism evidence="6 7">
    <name type="scientific">Marinobacterium iners DSM 11526</name>
    <dbReference type="NCBI Taxonomy" id="1122198"/>
    <lineage>
        <taxon>Bacteria</taxon>
        <taxon>Pseudomonadati</taxon>
        <taxon>Pseudomonadota</taxon>
        <taxon>Gammaproteobacteria</taxon>
        <taxon>Oceanospirillales</taxon>
        <taxon>Oceanospirillaceae</taxon>
        <taxon>Marinobacterium</taxon>
    </lineage>
</organism>
<evidence type="ECO:0000313" key="7">
    <source>
        <dbReference type="Proteomes" id="UP000242469"/>
    </source>
</evidence>
<dbReference type="STRING" id="1122198.SAMN02745729_105223"/>
<evidence type="ECO:0000256" key="3">
    <source>
        <dbReference type="ARBA" id="ARBA00022723"/>
    </source>
</evidence>
<comment type="caution">
    <text evidence="5">Lacks conserved residue(s) required for the propagation of feature annotation.</text>
</comment>
<dbReference type="HAMAP" id="MF_00213">
    <property type="entry name" value="HypA_HybF"/>
    <property type="match status" value="1"/>
</dbReference>
<feature type="binding site" evidence="5">
    <location>
        <position position="73"/>
    </location>
    <ligand>
        <name>Zn(2+)</name>
        <dbReference type="ChEBI" id="CHEBI:29105"/>
    </ligand>
</feature>
<keyword evidence="7" id="KW-1185">Reference proteome</keyword>
<comment type="function">
    <text evidence="5">Involved in the maturation of [NiFe] hydrogenases. Required for nickel insertion into the metal center of the hydrogenase.</text>
</comment>
<reference evidence="7" key="1">
    <citation type="submission" date="2016-10" db="EMBL/GenBank/DDBJ databases">
        <authorList>
            <person name="Varghese N."/>
            <person name="Submissions S."/>
        </authorList>
    </citation>
    <scope>NUCLEOTIDE SEQUENCE [LARGE SCALE GENOMIC DNA]</scope>
    <source>
        <strain evidence="7">DSM 11526</strain>
    </source>
</reference>
<dbReference type="EMBL" id="FNRJ01000005">
    <property type="protein sequence ID" value="SEA65800.1"/>
    <property type="molecule type" value="Genomic_DNA"/>
</dbReference>
<dbReference type="AlphaFoldDB" id="A0A1H4CZT0"/>
<dbReference type="GO" id="GO:0016151">
    <property type="term" value="F:nickel cation binding"/>
    <property type="evidence" value="ECO:0007669"/>
    <property type="project" value="UniProtKB-UniRule"/>
</dbReference>
<comment type="similarity">
    <text evidence="1 5">Belongs to the HypA/HybF family.</text>
</comment>
<evidence type="ECO:0000256" key="5">
    <source>
        <dbReference type="HAMAP-Rule" id="MF_00213"/>
    </source>
</evidence>
<dbReference type="Gene3D" id="3.30.2320.80">
    <property type="match status" value="1"/>
</dbReference>
<gene>
    <name evidence="5" type="primary">hypA</name>
    <name evidence="6" type="ORF">SAMN02745729_105223</name>
</gene>
<keyword evidence="2 5" id="KW-0533">Nickel</keyword>
<dbReference type="RefSeq" id="WP_091825818.1">
    <property type="nucleotide sequence ID" value="NZ_FNRJ01000005.1"/>
</dbReference>
<evidence type="ECO:0000313" key="6">
    <source>
        <dbReference type="EMBL" id="SEA65800.1"/>
    </source>
</evidence>
<dbReference type="NCBIfam" id="TIGR00100">
    <property type="entry name" value="hypA"/>
    <property type="match status" value="1"/>
</dbReference>
<evidence type="ECO:0000256" key="4">
    <source>
        <dbReference type="ARBA" id="ARBA00022833"/>
    </source>
</evidence>
<dbReference type="Pfam" id="PF01155">
    <property type="entry name" value="HypA"/>
    <property type="match status" value="1"/>
</dbReference>
<dbReference type="InterPro" id="IPR000688">
    <property type="entry name" value="HypA/HybF"/>
</dbReference>
<name>A0A1H4CZT0_9GAMM</name>
<sequence>MSIANSIIRLLQQQAQEQHFRRVKHVWLQVGPLAMVEVESLRFCFTAACRGTLAEEAALDIISPEARARCQQCGEEQPVTSRFDACVHCGSYRLQLLQGDEMRVHELEVE</sequence>
<dbReference type="GO" id="GO:0051604">
    <property type="term" value="P:protein maturation"/>
    <property type="evidence" value="ECO:0007669"/>
    <property type="project" value="InterPro"/>
</dbReference>
<proteinExistence type="inferred from homology"/>
<dbReference type="GO" id="GO:0008270">
    <property type="term" value="F:zinc ion binding"/>
    <property type="evidence" value="ECO:0007669"/>
    <property type="project" value="UniProtKB-UniRule"/>
</dbReference>
<dbReference type="PIRSF" id="PIRSF004761">
    <property type="entry name" value="Hydrgn_mat_HypA"/>
    <property type="match status" value="1"/>
</dbReference>
<accession>A0A1H4CZT0</accession>
<dbReference type="PROSITE" id="PS01249">
    <property type="entry name" value="HYPA"/>
    <property type="match status" value="1"/>
</dbReference>
<feature type="binding site" evidence="5">
    <location>
        <position position="86"/>
    </location>
    <ligand>
        <name>Zn(2+)</name>
        <dbReference type="ChEBI" id="CHEBI:29105"/>
    </ligand>
</feature>
<dbReference type="Proteomes" id="UP000242469">
    <property type="component" value="Unassembled WGS sequence"/>
</dbReference>